<keyword evidence="5" id="KW-1185">Reference proteome</keyword>
<sequence>MNPIIRRSGLSIAGFMIASGFAAGPAVAMERPPATGDPPVPTAQPPPPPPAEGDDKQLLHYDYQRQKTEYYCAPAATAIALSTQGKSVSQREVANKLGTTTDGTESVEDTTRVLNEMTGGGYETTEIDGVEAQPQQVQELRTDVVEAVDDNRAVVANITGTAEDTNGRQYSYTGGHYLSIVGYEDGGDTLKIADPYDRSKDYWMDEEDVADWVAERGYSS</sequence>
<dbReference type="InterPro" id="IPR039564">
    <property type="entry name" value="Peptidase_C39-like"/>
</dbReference>
<dbReference type="EMBL" id="FSQT01000001">
    <property type="protein sequence ID" value="SIM77375.1"/>
    <property type="molecule type" value="Genomic_DNA"/>
</dbReference>
<name>A0A1N5VYS8_9ACTN</name>
<dbReference type="Gene3D" id="3.90.70.10">
    <property type="entry name" value="Cysteine proteinases"/>
    <property type="match status" value="1"/>
</dbReference>
<organism evidence="4 5">
    <name type="scientific">Micromonospora cremea</name>
    <dbReference type="NCBI Taxonomy" id="709881"/>
    <lineage>
        <taxon>Bacteria</taxon>
        <taxon>Bacillati</taxon>
        <taxon>Actinomycetota</taxon>
        <taxon>Actinomycetes</taxon>
        <taxon>Micromonosporales</taxon>
        <taxon>Micromonosporaceae</taxon>
        <taxon>Micromonospora</taxon>
    </lineage>
</organism>
<dbReference type="AlphaFoldDB" id="A0A1N5VYS8"/>
<protein>
    <submittedName>
        <fullName evidence="4">Peptidase_C39 like family protein</fullName>
    </submittedName>
</protein>
<feature type="signal peptide" evidence="2">
    <location>
        <begin position="1"/>
        <end position="28"/>
    </location>
</feature>
<dbReference type="STRING" id="709881.SAMN04489832_1939"/>
<reference evidence="5" key="1">
    <citation type="submission" date="2016-12" db="EMBL/GenBank/DDBJ databases">
        <authorList>
            <person name="Varghese N."/>
            <person name="Submissions S."/>
        </authorList>
    </citation>
    <scope>NUCLEOTIDE SEQUENCE [LARGE SCALE GENOMIC DNA]</scope>
    <source>
        <strain evidence="5">DSM 45599</strain>
    </source>
</reference>
<accession>A0A1N5VYS8</accession>
<evidence type="ECO:0000256" key="1">
    <source>
        <dbReference type="SAM" id="MobiDB-lite"/>
    </source>
</evidence>
<evidence type="ECO:0000256" key="2">
    <source>
        <dbReference type="SAM" id="SignalP"/>
    </source>
</evidence>
<dbReference type="InterPro" id="IPR038765">
    <property type="entry name" value="Papain-like_cys_pep_sf"/>
</dbReference>
<keyword evidence="2" id="KW-0732">Signal</keyword>
<feature type="chain" id="PRO_5012929712" evidence="2">
    <location>
        <begin position="29"/>
        <end position="220"/>
    </location>
</feature>
<evidence type="ECO:0000313" key="5">
    <source>
        <dbReference type="Proteomes" id="UP000185124"/>
    </source>
</evidence>
<dbReference type="Pfam" id="PF13529">
    <property type="entry name" value="Peptidase_C39_2"/>
    <property type="match status" value="1"/>
</dbReference>
<evidence type="ECO:0000313" key="4">
    <source>
        <dbReference type="EMBL" id="SIM77375.1"/>
    </source>
</evidence>
<dbReference type="OrthoDB" id="1655016at2"/>
<gene>
    <name evidence="4" type="ORF">SAMN04489832_1939</name>
</gene>
<evidence type="ECO:0000259" key="3">
    <source>
        <dbReference type="Pfam" id="PF13529"/>
    </source>
</evidence>
<feature type="compositionally biased region" description="Pro residues" evidence="1">
    <location>
        <begin position="35"/>
        <end position="51"/>
    </location>
</feature>
<feature type="domain" description="Peptidase C39-like" evidence="3">
    <location>
        <begin position="61"/>
        <end position="196"/>
    </location>
</feature>
<proteinExistence type="predicted"/>
<dbReference type="RefSeq" id="WP_074310593.1">
    <property type="nucleotide sequence ID" value="NZ_FSQT01000001.1"/>
</dbReference>
<dbReference type="SUPFAM" id="SSF54001">
    <property type="entry name" value="Cysteine proteinases"/>
    <property type="match status" value="1"/>
</dbReference>
<feature type="region of interest" description="Disordered" evidence="1">
    <location>
        <begin position="28"/>
        <end position="58"/>
    </location>
</feature>
<dbReference type="Proteomes" id="UP000185124">
    <property type="component" value="Unassembled WGS sequence"/>
</dbReference>